<dbReference type="RefSeq" id="WP_343056913.1">
    <property type="nucleotide sequence ID" value="NZ_JACIJF010000005.1"/>
</dbReference>
<protein>
    <submittedName>
        <fullName evidence="2">Uncharacterized protein</fullName>
    </submittedName>
</protein>
<name>A0A840YGB0_9SPHN</name>
<dbReference type="Proteomes" id="UP000527143">
    <property type="component" value="Unassembled WGS sequence"/>
</dbReference>
<evidence type="ECO:0000256" key="1">
    <source>
        <dbReference type="SAM" id="SignalP"/>
    </source>
</evidence>
<accession>A0A840YGB0</accession>
<evidence type="ECO:0000313" key="2">
    <source>
        <dbReference type="EMBL" id="MBB5711019.1"/>
    </source>
</evidence>
<feature type="signal peptide" evidence="1">
    <location>
        <begin position="1"/>
        <end position="21"/>
    </location>
</feature>
<evidence type="ECO:0000313" key="3">
    <source>
        <dbReference type="Proteomes" id="UP000527143"/>
    </source>
</evidence>
<organism evidence="2 3">
    <name type="scientific">Sphingomonas xinjiangensis</name>
    <dbReference type="NCBI Taxonomy" id="643568"/>
    <lineage>
        <taxon>Bacteria</taxon>
        <taxon>Pseudomonadati</taxon>
        <taxon>Pseudomonadota</taxon>
        <taxon>Alphaproteobacteria</taxon>
        <taxon>Sphingomonadales</taxon>
        <taxon>Sphingomonadaceae</taxon>
        <taxon>Sphingomonas</taxon>
    </lineage>
</organism>
<dbReference type="AlphaFoldDB" id="A0A840YGB0"/>
<proteinExistence type="predicted"/>
<comment type="caution">
    <text evidence="2">The sequence shown here is derived from an EMBL/GenBank/DDBJ whole genome shotgun (WGS) entry which is preliminary data.</text>
</comment>
<reference evidence="2 3" key="1">
    <citation type="submission" date="2020-08" db="EMBL/GenBank/DDBJ databases">
        <title>Genomic Encyclopedia of Type Strains, Phase IV (KMG-IV): sequencing the most valuable type-strain genomes for metagenomic binning, comparative biology and taxonomic classification.</title>
        <authorList>
            <person name="Goeker M."/>
        </authorList>
    </citation>
    <scope>NUCLEOTIDE SEQUENCE [LARGE SCALE GENOMIC DNA]</scope>
    <source>
        <strain evidence="2 3">DSM 26736</strain>
    </source>
</reference>
<sequence length="253" mass="26584">MRIAPIVAAAALVLAAAPASAGAVRDVKMELLARRLFPLLTALADSPDKLGPVRARPEIAAILQARRSARAACGDDLSCIAQAMVWTKSDAATLSAAVTGNGAAAQAAREIGGINVILRTYALGQSPNYPEIDGAGTLDPQETRARLQAALWLADAPREGSLAAFDPSAEFALALLDTNDRTDAIGFEPLGEGLNAPAMQRARSIDWKRYRYTALIVTGVGPEVPDMPLSPFGKYHLRLAAERGDAATRRSSS</sequence>
<keyword evidence="1" id="KW-0732">Signal</keyword>
<gene>
    <name evidence="2" type="ORF">FHT02_002259</name>
</gene>
<dbReference type="EMBL" id="JACIJF010000005">
    <property type="protein sequence ID" value="MBB5711019.1"/>
    <property type="molecule type" value="Genomic_DNA"/>
</dbReference>
<keyword evidence="3" id="KW-1185">Reference proteome</keyword>
<feature type="chain" id="PRO_5032272899" evidence="1">
    <location>
        <begin position="22"/>
        <end position="253"/>
    </location>
</feature>